<dbReference type="STRING" id="3708.A0A078JZD2"/>
<feature type="compositionally biased region" description="Low complexity" evidence="1">
    <location>
        <begin position="97"/>
        <end position="112"/>
    </location>
</feature>
<feature type="compositionally biased region" description="Polar residues" evidence="1">
    <location>
        <begin position="113"/>
        <end position="122"/>
    </location>
</feature>
<dbReference type="EMBL" id="LK047202">
    <property type="protein sequence ID" value="CDY71735.1"/>
    <property type="molecule type" value="Genomic_DNA"/>
</dbReference>
<dbReference type="AlphaFoldDB" id="A0A078JZD2"/>
<evidence type="ECO:0000256" key="1">
    <source>
        <dbReference type="SAM" id="MobiDB-lite"/>
    </source>
</evidence>
<reference evidence="2" key="1">
    <citation type="journal article" date="2014" name="Science">
        <title>Plant genetics. Early allopolyploid evolution in the post-Neolithic Brassica napus oilseed genome.</title>
        <authorList>
            <person name="Chalhoub B."/>
            <person name="Denoeud F."/>
            <person name="Liu S."/>
            <person name="Parkin I.A."/>
            <person name="Tang H."/>
            <person name="Wang X."/>
            <person name="Chiquet J."/>
            <person name="Belcram H."/>
            <person name="Tong C."/>
            <person name="Samans B."/>
            <person name="Correa M."/>
            <person name="Da Silva C."/>
            <person name="Just J."/>
            <person name="Falentin C."/>
            <person name="Koh C.S."/>
            <person name="Le Clainche I."/>
            <person name="Bernard M."/>
            <person name="Bento P."/>
            <person name="Noel B."/>
            <person name="Labadie K."/>
            <person name="Alberti A."/>
            <person name="Charles M."/>
            <person name="Arnaud D."/>
            <person name="Guo H."/>
            <person name="Daviaud C."/>
            <person name="Alamery S."/>
            <person name="Jabbari K."/>
            <person name="Zhao M."/>
            <person name="Edger P.P."/>
            <person name="Chelaifa H."/>
            <person name="Tack D."/>
            <person name="Lassalle G."/>
            <person name="Mestiri I."/>
            <person name="Schnel N."/>
            <person name="Le Paslier M.C."/>
            <person name="Fan G."/>
            <person name="Renault V."/>
            <person name="Bayer P.E."/>
            <person name="Golicz A.A."/>
            <person name="Manoli S."/>
            <person name="Lee T.H."/>
            <person name="Thi V.H."/>
            <person name="Chalabi S."/>
            <person name="Hu Q."/>
            <person name="Fan C."/>
            <person name="Tollenaere R."/>
            <person name="Lu Y."/>
            <person name="Battail C."/>
            <person name="Shen J."/>
            <person name="Sidebottom C.H."/>
            <person name="Wang X."/>
            <person name="Canaguier A."/>
            <person name="Chauveau A."/>
            <person name="Berard A."/>
            <person name="Deniot G."/>
            <person name="Guan M."/>
            <person name="Liu Z."/>
            <person name="Sun F."/>
            <person name="Lim Y.P."/>
            <person name="Lyons E."/>
            <person name="Town C.D."/>
            <person name="Bancroft I."/>
            <person name="Wang X."/>
            <person name="Meng J."/>
            <person name="Ma J."/>
            <person name="Pires J.C."/>
            <person name="King G.J."/>
            <person name="Brunel D."/>
            <person name="Delourme R."/>
            <person name="Renard M."/>
            <person name="Aury J.M."/>
            <person name="Adams K.L."/>
            <person name="Batley J."/>
            <person name="Snowdon R.J."/>
            <person name="Tost J."/>
            <person name="Edwards D."/>
            <person name="Zhou Y."/>
            <person name="Hua W."/>
            <person name="Sharpe A.G."/>
            <person name="Paterson A.H."/>
            <person name="Guan C."/>
            <person name="Wincker P."/>
        </authorList>
    </citation>
    <scope>NUCLEOTIDE SEQUENCE [LARGE SCALE GENOMIC DNA]</scope>
</reference>
<accession>A0A078JZD2</accession>
<evidence type="ECO:0000313" key="2">
    <source>
        <dbReference type="EMBL" id="CDY71735.1"/>
    </source>
</evidence>
<dbReference type="PaxDb" id="3708-A0A078JZD2"/>
<dbReference type="InterPro" id="IPR046342">
    <property type="entry name" value="CBS_dom_sf"/>
</dbReference>
<dbReference type="InterPro" id="IPR045095">
    <property type="entry name" value="ACDP"/>
</dbReference>
<reference evidence="2" key="2">
    <citation type="submission" date="2014-06" db="EMBL/GenBank/DDBJ databases">
        <authorList>
            <person name="Genoscope - CEA"/>
        </authorList>
    </citation>
    <scope>NUCLEOTIDE SEQUENCE</scope>
</reference>
<feature type="non-terminal residue" evidence="2">
    <location>
        <position position="1"/>
    </location>
</feature>
<dbReference type="GO" id="GO:0010960">
    <property type="term" value="P:magnesium ion homeostasis"/>
    <property type="evidence" value="ECO:0007669"/>
    <property type="project" value="InterPro"/>
</dbReference>
<gene>
    <name evidence="2" type="primary">BnaCnng74200D</name>
    <name evidence="2" type="ORF">GSBRNA2T00019813001</name>
</gene>
<name>A0A078JZD2_BRANA</name>
<dbReference type="Gramene" id="CDY71735">
    <property type="protein sequence ID" value="CDY71735"/>
    <property type="gene ID" value="GSBRNA2T00019813001"/>
</dbReference>
<proteinExistence type="predicted"/>
<dbReference type="PANTHER" id="PTHR12064">
    <property type="entry name" value="METAL TRANSPORTER CNNM"/>
    <property type="match status" value="1"/>
</dbReference>
<dbReference type="Gene3D" id="3.10.580.10">
    <property type="entry name" value="CBS-domain"/>
    <property type="match status" value="1"/>
</dbReference>
<dbReference type="PANTHER" id="PTHR12064:SF76">
    <property type="entry name" value="CNNM TRANSMEMBRANE DOMAIN-CONTAINING PROTEIN"/>
    <property type="match status" value="1"/>
</dbReference>
<feature type="region of interest" description="Disordered" evidence="1">
    <location>
        <begin position="97"/>
        <end position="129"/>
    </location>
</feature>
<protein>
    <submittedName>
        <fullName evidence="2">BnaCnng74200D protein</fullName>
    </submittedName>
</protein>
<sequence>GKSENGEEQQGKTTLTAAPAKKRHRGCSFCILDIENSPIPDFPPNEEVVGVITMEDVIEELLQEEILDETDEYVNIHNRIRVNMHASQENLPSVITSITQSSSGSTSPNRTSHMATPDSSPATKPLENL</sequence>
<dbReference type="FunFam" id="3.10.580.10:FF:000079">
    <property type="entry name" value="DUF21 domain-containing protein At1g47330"/>
    <property type="match status" value="1"/>
</dbReference>
<feature type="region of interest" description="Disordered" evidence="1">
    <location>
        <begin position="1"/>
        <end position="22"/>
    </location>
</feature>
<organism evidence="2">
    <name type="scientific">Brassica napus</name>
    <name type="common">Rape</name>
    <dbReference type="NCBI Taxonomy" id="3708"/>
    <lineage>
        <taxon>Eukaryota</taxon>
        <taxon>Viridiplantae</taxon>
        <taxon>Streptophyta</taxon>
        <taxon>Embryophyta</taxon>
        <taxon>Tracheophyta</taxon>
        <taxon>Spermatophyta</taxon>
        <taxon>Magnoliopsida</taxon>
        <taxon>eudicotyledons</taxon>
        <taxon>Gunneridae</taxon>
        <taxon>Pentapetalae</taxon>
        <taxon>rosids</taxon>
        <taxon>malvids</taxon>
        <taxon>Brassicales</taxon>
        <taxon>Brassicaceae</taxon>
        <taxon>Brassiceae</taxon>
        <taxon>Brassica</taxon>
    </lineage>
</organism>